<evidence type="ECO:0000256" key="3">
    <source>
        <dbReference type="ARBA" id="ARBA00022525"/>
    </source>
</evidence>
<keyword evidence="3" id="KW-0964">Secreted</keyword>
<name>A0A2S0X9G3_9DIPT</name>
<dbReference type="SMR" id="A0A2S0X9G3"/>
<evidence type="ECO:0000256" key="2">
    <source>
        <dbReference type="ARBA" id="ARBA00008098"/>
    </source>
</evidence>
<dbReference type="PRINTS" id="PR00485">
    <property type="entry name" value="MEALWORMBTLB"/>
</dbReference>
<dbReference type="GO" id="GO:0005549">
    <property type="term" value="F:odorant binding"/>
    <property type="evidence" value="ECO:0007669"/>
    <property type="project" value="InterPro"/>
</dbReference>
<sequence length="144" mass="16556">MKFFIAISLALVSTCFAADLRRDEKWPPKALLEYLEPIRISCMGKTGVTAEAIKEFSDGELHDDPKLKCYMNCVFNEAKVVDDKGDVHFEKIDTHIAQLDDEIRHIAENFLANCRSIKGDDPCERAFSVHKCWKLHDPKHYFLP</sequence>
<dbReference type="PANTHER" id="PTHR21364:SF2">
    <property type="entry name" value="GENERAL ODORANT-BINDING PROTEIN 19A"/>
    <property type="match status" value="1"/>
</dbReference>
<dbReference type="FunFam" id="1.10.238.20:FF:000001">
    <property type="entry name" value="General odorant-binding protein lush"/>
    <property type="match status" value="1"/>
</dbReference>
<organism evidence="4">
    <name type="scientific">Bradysia odoriphaga</name>
    <dbReference type="NCBI Taxonomy" id="1564500"/>
    <lineage>
        <taxon>Eukaryota</taxon>
        <taxon>Metazoa</taxon>
        <taxon>Ecdysozoa</taxon>
        <taxon>Arthropoda</taxon>
        <taxon>Hexapoda</taxon>
        <taxon>Insecta</taxon>
        <taxon>Pterygota</taxon>
        <taxon>Neoptera</taxon>
        <taxon>Endopterygota</taxon>
        <taxon>Diptera</taxon>
        <taxon>Nematocera</taxon>
        <taxon>Sciaroidea</taxon>
        <taxon>Sciaridae</taxon>
        <taxon>Bradysia</taxon>
    </lineage>
</organism>
<dbReference type="SUPFAM" id="SSF47565">
    <property type="entry name" value="Insect pheromone/odorant-binding proteins"/>
    <property type="match status" value="1"/>
</dbReference>
<dbReference type="InterPro" id="IPR036728">
    <property type="entry name" value="PBP_GOBP_sf"/>
</dbReference>
<comment type="subcellular location">
    <subcellularLocation>
        <location evidence="1">Secreted</location>
    </subcellularLocation>
</comment>
<evidence type="ECO:0000256" key="1">
    <source>
        <dbReference type="ARBA" id="ARBA00004613"/>
    </source>
</evidence>
<dbReference type="CDD" id="cd23992">
    <property type="entry name" value="PBP_GOBP"/>
    <property type="match status" value="1"/>
</dbReference>
<dbReference type="GO" id="GO:0007608">
    <property type="term" value="P:sensory perception of smell"/>
    <property type="evidence" value="ECO:0007669"/>
    <property type="project" value="UniProtKB-ARBA"/>
</dbReference>
<dbReference type="Pfam" id="PF01395">
    <property type="entry name" value="PBP_GOBP"/>
    <property type="match status" value="1"/>
</dbReference>
<reference evidence="4" key="1">
    <citation type="journal article" date="2018" name="Front. Physiol.">
        <title>Sex- and Tissue-Specific Expression Profiles of Odorant Binding Protein and Chemosensory Protein Genes in Bradysia odoriphaga (Diptera: Sciaridae).</title>
        <authorList>
            <person name="Zhao Y."/>
            <person name="Ding J."/>
            <person name="Zhang Z."/>
            <person name="Liu F."/>
            <person name="Zhou C."/>
            <person name="Mu W."/>
        </authorList>
    </citation>
    <scope>NUCLEOTIDE SEQUENCE</scope>
</reference>
<accession>A0A2S0X9G3</accession>
<dbReference type="SMART" id="SM00708">
    <property type="entry name" value="PhBP"/>
    <property type="match status" value="1"/>
</dbReference>
<dbReference type="Gene3D" id="1.10.238.20">
    <property type="entry name" value="Pheromone/general odorant binding protein domain"/>
    <property type="match status" value="1"/>
</dbReference>
<dbReference type="InterPro" id="IPR006170">
    <property type="entry name" value="PBP/GOBP"/>
</dbReference>
<protein>
    <submittedName>
        <fullName evidence="4">Odorant-binding protein 8</fullName>
    </submittedName>
</protein>
<proteinExistence type="evidence at transcript level"/>
<dbReference type="OrthoDB" id="7881430at2759"/>
<evidence type="ECO:0000313" key="4">
    <source>
        <dbReference type="EMBL" id="AWC08419.1"/>
    </source>
</evidence>
<gene>
    <name evidence="4" type="primary">OBP8</name>
</gene>
<dbReference type="GO" id="GO:0005576">
    <property type="term" value="C:extracellular region"/>
    <property type="evidence" value="ECO:0007669"/>
    <property type="project" value="UniProtKB-SubCell"/>
</dbReference>
<dbReference type="PANTHER" id="PTHR21364">
    <property type="entry name" value="GENERAL ODORANT-BINDING PROTEIN 19A"/>
    <property type="match status" value="1"/>
</dbReference>
<dbReference type="EMBL" id="MG544128">
    <property type="protein sequence ID" value="AWC08419.1"/>
    <property type="molecule type" value="mRNA"/>
</dbReference>
<comment type="similarity">
    <text evidence="2">Belongs to the PBP/GOBP family.</text>
</comment>
<dbReference type="AlphaFoldDB" id="A0A2S0X9G3"/>